<comment type="catalytic activity">
    <reaction evidence="11">
        <text>a 4-hydroxy-3-(all-trans-polyprenyl)benzoate + 2 reduced [2Fe-2S]-[ferredoxin] + O2 + 2 H(+) = a 3,4-dihydroxy-5-(all-trans-polyprenyl)benzoate + 2 oxidized [2Fe-2S]-[ferredoxin] + H2O</text>
        <dbReference type="Rhea" id="RHEA:81195"/>
        <dbReference type="Rhea" id="RHEA-COMP:9514"/>
        <dbReference type="Rhea" id="RHEA-COMP:10000"/>
        <dbReference type="Rhea" id="RHEA-COMP:10001"/>
        <dbReference type="Rhea" id="RHEA-COMP:10930"/>
        <dbReference type="ChEBI" id="CHEBI:15377"/>
        <dbReference type="ChEBI" id="CHEBI:15378"/>
        <dbReference type="ChEBI" id="CHEBI:15379"/>
        <dbReference type="ChEBI" id="CHEBI:33737"/>
        <dbReference type="ChEBI" id="CHEBI:33738"/>
        <dbReference type="ChEBI" id="CHEBI:64694"/>
        <dbReference type="ChEBI" id="CHEBI:78396"/>
        <dbReference type="EC" id="1.14.15.45"/>
    </reaction>
</comment>
<dbReference type="InterPro" id="IPR051205">
    <property type="entry name" value="UbiH/COQ6_monooxygenase"/>
</dbReference>
<protein>
    <recommendedName>
        <fullName evidence="11">Ubiquinone biosynthesis monooxygenase COQ6, mitochondrial</fullName>
        <ecNumber evidence="11">1.14.15.45</ecNumber>
    </recommendedName>
    <alternativeName>
        <fullName evidence="11">2-methoxy-6-polyprenolphenol 4-hydroxylase</fullName>
        <ecNumber evidence="11">1.14.15.46</ecNumber>
    </alternativeName>
</protein>
<dbReference type="PRINTS" id="PR00420">
    <property type="entry name" value="RNGMNOXGNASE"/>
</dbReference>
<dbReference type="HAMAP" id="MF_03193">
    <property type="entry name" value="COQ6_monooxygenase"/>
    <property type="match status" value="1"/>
</dbReference>
<evidence type="ECO:0000256" key="7">
    <source>
        <dbReference type="ARBA" id="ARBA00023002"/>
    </source>
</evidence>
<dbReference type="InterPro" id="IPR018168">
    <property type="entry name" value="Ubi_Hdrlase_CS"/>
</dbReference>
<evidence type="ECO:0000256" key="12">
    <source>
        <dbReference type="SAM" id="MobiDB-lite"/>
    </source>
</evidence>
<evidence type="ECO:0000256" key="8">
    <source>
        <dbReference type="ARBA" id="ARBA00023033"/>
    </source>
</evidence>
<gene>
    <name evidence="11" type="primary">COQ6</name>
    <name evidence="14" type="ORF">R1flu_011835</name>
</gene>
<keyword evidence="6 11" id="KW-0274">FAD</keyword>
<evidence type="ECO:0000256" key="2">
    <source>
        <dbReference type="ARBA" id="ARBA00005349"/>
    </source>
</evidence>
<evidence type="ECO:0000256" key="3">
    <source>
        <dbReference type="ARBA" id="ARBA00022630"/>
    </source>
</evidence>
<evidence type="ECO:0000256" key="6">
    <source>
        <dbReference type="ARBA" id="ARBA00022827"/>
    </source>
</evidence>
<comment type="catalytic activity">
    <reaction evidence="11">
        <text>a 2-methoxy-6-(all-trans-polyprenyl)phenol + 2 reduced [2Fe-2S]-[ferredoxin] + O2 + 2 H(+) = a 2-methoxy-6-(all-trans-polyprenyl)benzene-1,4-diol + 2 oxidized [2Fe-2S]-[ferredoxin] + H2O</text>
        <dbReference type="Rhea" id="RHEA:81183"/>
        <dbReference type="Rhea" id="RHEA-COMP:9551"/>
        <dbReference type="Rhea" id="RHEA-COMP:10000"/>
        <dbReference type="Rhea" id="RHEA-COMP:10001"/>
        <dbReference type="Rhea" id="RHEA-COMP:10858"/>
        <dbReference type="ChEBI" id="CHEBI:15377"/>
        <dbReference type="ChEBI" id="CHEBI:15378"/>
        <dbReference type="ChEBI" id="CHEBI:15379"/>
        <dbReference type="ChEBI" id="CHEBI:33737"/>
        <dbReference type="ChEBI" id="CHEBI:33738"/>
        <dbReference type="ChEBI" id="CHEBI:62731"/>
        <dbReference type="ChEBI" id="CHEBI:84166"/>
        <dbReference type="EC" id="1.14.15.46"/>
    </reaction>
</comment>
<dbReference type="GO" id="GO:0031314">
    <property type="term" value="C:extrinsic component of mitochondrial inner membrane"/>
    <property type="evidence" value="ECO:0007669"/>
    <property type="project" value="UniProtKB-UniRule"/>
</dbReference>
<dbReference type="PANTHER" id="PTHR43876">
    <property type="entry name" value="UBIQUINONE BIOSYNTHESIS MONOOXYGENASE COQ6, MITOCHONDRIAL"/>
    <property type="match status" value="1"/>
</dbReference>
<dbReference type="InterPro" id="IPR002938">
    <property type="entry name" value="FAD-bd"/>
</dbReference>
<dbReference type="GO" id="GO:0106364">
    <property type="term" value="F:4-hydroxy-3-all-trans-polyprenylbenzoate oxygenase activity"/>
    <property type="evidence" value="ECO:0007669"/>
    <property type="project" value="UniProtKB-EC"/>
</dbReference>
<dbReference type="GO" id="GO:0016712">
    <property type="term" value="F:oxidoreductase activity, acting on paired donors, with incorporation or reduction of molecular oxygen, reduced flavin or flavoprotein as one donor, and incorporation of one atom of oxygen"/>
    <property type="evidence" value="ECO:0007669"/>
    <property type="project" value="UniProtKB-UniRule"/>
</dbReference>
<name>A0ABD1Z8W5_9MARC</name>
<evidence type="ECO:0000313" key="15">
    <source>
        <dbReference type="Proteomes" id="UP001605036"/>
    </source>
</evidence>
<dbReference type="InterPro" id="IPR010971">
    <property type="entry name" value="UbiH/COQ6"/>
</dbReference>
<dbReference type="EC" id="1.14.15.45" evidence="11"/>
<keyword evidence="9 11" id="KW-0496">Mitochondrion</keyword>
<reference evidence="14 15" key="1">
    <citation type="submission" date="2024-09" db="EMBL/GenBank/DDBJ databases">
        <title>Chromosome-scale assembly of Riccia fluitans.</title>
        <authorList>
            <person name="Paukszto L."/>
            <person name="Sawicki J."/>
            <person name="Karawczyk K."/>
            <person name="Piernik-Szablinska J."/>
            <person name="Szczecinska M."/>
            <person name="Mazdziarz M."/>
        </authorList>
    </citation>
    <scope>NUCLEOTIDE SEQUENCE [LARGE SCALE GENOMIC DNA]</scope>
    <source>
        <strain evidence="14">Rf_01</strain>
        <tissue evidence="14">Aerial parts of the thallus</tissue>
    </source>
</reference>
<feature type="domain" description="FAD-binding" evidence="13">
    <location>
        <begin position="401"/>
        <end position="482"/>
    </location>
</feature>
<dbReference type="AlphaFoldDB" id="A0ABD1Z8W5"/>
<dbReference type="InterPro" id="IPR036188">
    <property type="entry name" value="FAD/NAD-bd_sf"/>
</dbReference>
<comment type="function">
    <text evidence="11">FAD-dependent monooxygenase required for two non-consecutive steps during ubiquinone biosynthesis. Required for the C5-ring hydroxylation during ubiquinone biosynthesis by catalyzing the hydroxylation of 4-hydroxy-3-(all-trans-polyprenyl)benzoic acid to 3,4-dihydroxy-5-(all-trans-polyprenyl)benzoic acid. Also acts downstream of coq4, for the C1-hydroxylation during ubiquinone biosynthesis by catalyzing the hydroxylation of 2-methoxy-6-(all-trans-polyprenyl)phenol to 2-methoxy-6-(all-trans-polyprenyl)benzene-1,4-diol. The electrons required for the hydroxylation reaction are funneled indirectly to coq6 from NADPH via a ferredoxin/ferredoxin reductase system.</text>
</comment>
<accession>A0ABD1Z8W5</accession>
<evidence type="ECO:0000313" key="14">
    <source>
        <dbReference type="EMBL" id="KAL2644248.1"/>
    </source>
</evidence>
<feature type="region of interest" description="Disordered" evidence="12">
    <location>
        <begin position="29"/>
        <end position="52"/>
    </location>
</feature>
<comment type="caution">
    <text evidence="14">The sequence shown here is derived from an EMBL/GenBank/DDBJ whole genome shotgun (WGS) entry which is preliminary data.</text>
</comment>
<keyword evidence="3 11" id="KW-0285">Flavoprotein</keyword>
<dbReference type="GO" id="GO:0120538">
    <property type="term" value="F:2-methoxy-6-polyprenolphenol 4-hydroxylase activity"/>
    <property type="evidence" value="ECO:0007669"/>
    <property type="project" value="UniProtKB-EC"/>
</dbReference>
<dbReference type="SUPFAM" id="SSF51905">
    <property type="entry name" value="FAD/NAD(P)-binding domain"/>
    <property type="match status" value="1"/>
</dbReference>
<comment type="subcellular location">
    <subcellularLocation>
        <location evidence="11">Mitochondrion inner membrane</location>
        <topology evidence="11">Peripheral membrane protein</topology>
        <orientation evidence="11">Matrix side</orientation>
    </subcellularLocation>
</comment>
<keyword evidence="5 11" id="KW-0999">Mitochondrion inner membrane</keyword>
<dbReference type="EC" id="1.14.15.46" evidence="11"/>
<dbReference type="EMBL" id="JBHFFA010000002">
    <property type="protein sequence ID" value="KAL2644248.1"/>
    <property type="molecule type" value="Genomic_DNA"/>
</dbReference>
<comment type="pathway">
    <text evidence="11">Cofactor biosynthesis; ubiquinone biosynthesis.</text>
</comment>
<dbReference type="InterPro" id="IPR000689">
    <property type="entry name" value="UbQ_mOase_COQ6"/>
</dbReference>
<dbReference type="NCBIfam" id="TIGR01988">
    <property type="entry name" value="Ubi-OHases"/>
    <property type="match status" value="1"/>
</dbReference>
<keyword evidence="8 11" id="KW-0503">Monooxygenase</keyword>
<organism evidence="14 15">
    <name type="scientific">Riccia fluitans</name>
    <dbReference type="NCBI Taxonomy" id="41844"/>
    <lineage>
        <taxon>Eukaryota</taxon>
        <taxon>Viridiplantae</taxon>
        <taxon>Streptophyta</taxon>
        <taxon>Embryophyta</taxon>
        <taxon>Marchantiophyta</taxon>
        <taxon>Marchantiopsida</taxon>
        <taxon>Marchantiidae</taxon>
        <taxon>Marchantiales</taxon>
        <taxon>Ricciaceae</taxon>
        <taxon>Riccia</taxon>
    </lineage>
</organism>
<comment type="subunit">
    <text evidence="11">Component of a multi-subunit COQ enzyme complex.</text>
</comment>
<evidence type="ECO:0000259" key="13">
    <source>
        <dbReference type="Pfam" id="PF01494"/>
    </source>
</evidence>
<feature type="compositionally biased region" description="Polar residues" evidence="12">
    <location>
        <begin position="31"/>
        <end position="40"/>
    </location>
</feature>
<feature type="domain" description="FAD-binding" evidence="13">
    <location>
        <begin position="58"/>
        <end position="376"/>
    </location>
</feature>
<dbReference type="PANTHER" id="PTHR43876:SF7">
    <property type="entry name" value="UBIQUINONE BIOSYNTHESIS MONOOXYGENASE COQ6, MITOCHONDRIAL"/>
    <property type="match status" value="1"/>
</dbReference>
<comment type="cofactor">
    <cofactor evidence="1 11">
        <name>FAD</name>
        <dbReference type="ChEBI" id="CHEBI:57692"/>
    </cofactor>
</comment>
<dbReference type="Gene3D" id="3.50.50.60">
    <property type="entry name" value="FAD/NAD(P)-binding domain"/>
    <property type="match status" value="2"/>
</dbReference>
<dbReference type="Proteomes" id="UP001605036">
    <property type="component" value="Unassembled WGS sequence"/>
</dbReference>
<evidence type="ECO:0000256" key="11">
    <source>
        <dbReference type="HAMAP-Rule" id="MF_03193"/>
    </source>
</evidence>
<evidence type="ECO:0000256" key="5">
    <source>
        <dbReference type="ARBA" id="ARBA00022792"/>
    </source>
</evidence>
<keyword evidence="10 11" id="KW-0472">Membrane</keyword>
<dbReference type="Gene3D" id="3.30.9.10">
    <property type="entry name" value="D-Amino Acid Oxidase, subunit A, domain 2"/>
    <property type="match status" value="1"/>
</dbReference>
<evidence type="ECO:0000256" key="10">
    <source>
        <dbReference type="ARBA" id="ARBA00023136"/>
    </source>
</evidence>
<evidence type="ECO:0000256" key="9">
    <source>
        <dbReference type="ARBA" id="ARBA00023128"/>
    </source>
</evidence>
<dbReference type="Pfam" id="PF01494">
    <property type="entry name" value="FAD_binding_3"/>
    <property type="match status" value="2"/>
</dbReference>
<evidence type="ECO:0000256" key="4">
    <source>
        <dbReference type="ARBA" id="ARBA00022688"/>
    </source>
</evidence>
<dbReference type="FunFam" id="3.50.50.60:FF:000021">
    <property type="entry name" value="Ubiquinone biosynthesis monooxygenase COQ6"/>
    <property type="match status" value="1"/>
</dbReference>
<keyword evidence="4 11" id="KW-0831">Ubiquinone biosynthesis</keyword>
<keyword evidence="7 11" id="KW-0560">Oxidoreductase</keyword>
<dbReference type="PROSITE" id="PS01304">
    <property type="entry name" value="UBIH"/>
    <property type="match status" value="1"/>
</dbReference>
<keyword evidence="15" id="KW-1185">Reference proteome</keyword>
<evidence type="ECO:0000256" key="1">
    <source>
        <dbReference type="ARBA" id="ARBA00001974"/>
    </source>
</evidence>
<sequence length="536" mass="58024">MRNASIRFVLPISKWQKCRFLSQAADRLPHVSSSQEQAGDNSRKTGENTENLAGDNTYDVVVVGGGMVGAAVGCGLASTPLTKSLRVAIIDGNPATIQKYSKKQDSVPDARVSAITPATVRFLKDVGAWETVLENRHAPFDSMQVWDYSGRGFTRYRAADVGESVLGYVVENNLLISALNSALERTGFAETICPAKVKTVQFPSGSTSSSTGNLFEILTERARSDTGASTSFQDQKITEPANLDKFDRNDNWAQVMLEDGRLLRTRLVVGADGGRSRVRDMARLETRGWDYNQHALICTVQVGYHHSTAWQRFLPTGPLALLPVGGDLSNIVWSTTPEKAKELKEVSKEEFVIAVNQALTEDYGPLPSSQTNVVALSKLLTPLMGELAPSVSDPFIAPPPVTACLSERLSFPLSLTHATRYVSNRLALVGDAAHTVHPLAGQGVNLGFGDAAALVKTVREGIRTGEDIGELALLEKYGKERLWTNLPMMAVLDGFQRVFGTDFPPVSLARAAGFNAAQYLGPLKRKIISFAMGGQV</sequence>
<proteinExistence type="inferred from homology"/>
<comment type="similarity">
    <text evidence="2 11">Belongs to the UbiH/COQ6 family.</text>
</comment>